<dbReference type="EMBL" id="CP026995">
    <property type="protein sequence ID" value="QLH06728.1"/>
    <property type="molecule type" value="Genomic_DNA"/>
</dbReference>
<dbReference type="SUPFAM" id="SSF52980">
    <property type="entry name" value="Restriction endonuclease-like"/>
    <property type="match status" value="1"/>
</dbReference>
<name>A0A7D5M841_9ARCH</name>
<evidence type="ECO:0000313" key="2">
    <source>
        <dbReference type="EMBL" id="QLH06728.1"/>
    </source>
</evidence>
<organism evidence="2 3">
    <name type="scientific">Nitrosopumilus ureiphilus</name>
    <dbReference type="NCBI Taxonomy" id="1470067"/>
    <lineage>
        <taxon>Archaea</taxon>
        <taxon>Nitrososphaerota</taxon>
        <taxon>Nitrososphaeria</taxon>
        <taxon>Nitrosopumilales</taxon>
        <taxon>Nitrosopumilaceae</taxon>
        <taxon>Nitrosopumilus</taxon>
    </lineage>
</organism>
<dbReference type="Gene3D" id="3.40.1350.10">
    <property type="match status" value="1"/>
</dbReference>
<dbReference type="GO" id="GO:0008821">
    <property type="term" value="F:crossover junction DNA endonuclease activity"/>
    <property type="evidence" value="ECO:0007669"/>
    <property type="project" value="UniProtKB-EC"/>
</dbReference>
<dbReference type="Proteomes" id="UP000509478">
    <property type="component" value="Chromosome"/>
</dbReference>
<proteinExistence type="predicted"/>
<dbReference type="InterPro" id="IPR011856">
    <property type="entry name" value="tRNA_endonuc-like_dom_sf"/>
</dbReference>
<dbReference type="Pfam" id="PF01870">
    <property type="entry name" value="Hjc"/>
    <property type="match status" value="1"/>
</dbReference>
<dbReference type="AlphaFoldDB" id="A0A7D5M841"/>
<dbReference type="InterPro" id="IPR011335">
    <property type="entry name" value="Restrct_endonuc-II-like"/>
</dbReference>
<comment type="catalytic activity">
    <reaction evidence="1">
        <text>Endonucleolytic cleavage at a junction such as a reciprocal single-stranded crossover between two homologous DNA duplexes (Holliday junction).</text>
        <dbReference type="EC" id="3.1.21.10"/>
    </reaction>
</comment>
<accession>A0A7D5M841</accession>
<dbReference type="RefSeq" id="WP_179372830.1">
    <property type="nucleotide sequence ID" value="NZ_CP026995.1"/>
</dbReference>
<dbReference type="KEGG" id="nue:C5F50_06280"/>
<dbReference type="GeneID" id="56067679"/>
<dbReference type="GO" id="GO:0003676">
    <property type="term" value="F:nucleic acid binding"/>
    <property type="evidence" value="ECO:0007669"/>
    <property type="project" value="InterPro"/>
</dbReference>
<reference evidence="2 3" key="1">
    <citation type="submission" date="2018-02" db="EMBL/GenBank/DDBJ databases">
        <title>Complete genome of Nitrosopumilus ureaphilus PS0.</title>
        <authorList>
            <person name="Qin W."/>
            <person name="Zheng Y."/>
            <person name="Stahl D.A."/>
        </authorList>
    </citation>
    <scope>NUCLEOTIDE SEQUENCE [LARGE SCALE GENOMIC DNA]</scope>
    <source>
        <strain evidence="2 3">PS0</strain>
    </source>
</reference>
<gene>
    <name evidence="2" type="ORF">C5F50_06280</name>
</gene>
<dbReference type="InterPro" id="IPR002732">
    <property type="entry name" value="Hjc"/>
</dbReference>
<keyword evidence="3" id="KW-1185">Reference proteome</keyword>
<sequence>MSMRRKVSSFTITKQKTNRNTITNNQKAARTRRQRGYQWEDTIVKRFNNTDKWKAFRLGSPSIALPDVLAVNTDISTIFTIEAKSGTSTSLPVPADQIERCLSWIKTFDIYEKRNVLLAFKFLSKKRIDIGKYESRELREFFKIWDESLEITDCVCTYDGKFFAKIEGKRKEVFLKECPMPFKTKQRTNA</sequence>
<protein>
    <submittedName>
        <fullName evidence="2">Resolvase</fullName>
    </submittedName>
</protein>
<evidence type="ECO:0000313" key="3">
    <source>
        <dbReference type="Proteomes" id="UP000509478"/>
    </source>
</evidence>
<evidence type="ECO:0000256" key="1">
    <source>
        <dbReference type="ARBA" id="ARBA00029354"/>
    </source>
</evidence>
<dbReference type="OrthoDB" id="10109at2157"/>